<proteinExistence type="predicted"/>
<evidence type="ECO:0000313" key="1">
    <source>
        <dbReference type="EMBL" id="KKM90008.1"/>
    </source>
</evidence>
<name>A0A0F9L976_9ZZZZ</name>
<accession>A0A0F9L976</accession>
<dbReference type="AlphaFoldDB" id="A0A0F9L976"/>
<sequence length="80" mass="8720">MTARDITIDWEILKALDQKLAILTDQCDATVQALADVKAAGNELRGQLQEACDLGARVPESTSVQDLIDQVPQEEEIPPC</sequence>
<comment type="caution">
    <text evidence="1">The sequence shown here is derived from an EMBL/GenBank/DDBJ whole genome shotgun (WGS) entry which is preliminary data.</text>
</comment>
<protein>
    <submittedName>
        <fullName evidence="1">Uncharacterized protein</fullName>
    </submittedName>
</protein>
<organism evidence="1">
    <name type="scientific">marine sediment metagenome</name>
    <dbReference type="NCBI Taxonomy" id="412755"/>
    <lineage>
        <taxon>unclassified sequences</taxon>
        <taxon>metagenomes</taxon>
        <taxon>ecological metagenomes</taxon>
    </lineage>
</organism>
<reference evidence="1" key="1">
    <citation type="journal article" date="2015" name="Nature">
        <title>Complex archaea that bridge the gap between prokaryotes and eukaryotes.</title>
        <authorList>
            <person name="Spang A."/>
            <person name="Saw J.H."/>
            <person name="Jorgensen S.L."/>
            <person name="Zaremba-Niedzwiedzka K."/>
            <person name="Martijn J."/>
            <person name="Lind A.E."/>
            <person name="van Eijk R."/>
            <person name="Schleper C."/>
            <person name="Guy L."/>
            <person name="Ettema T.J."/>
        </authorList>
    </citation>
    <scope>NUCLEOTIDE SEQUENCE</scope>
</reference>
<gene>
    <name evidence="1" type="ORF">LCGC14_1242880</name>
</gene>
<dbReference type="EMBL" id="LAZR01006732">
    <property type="protein sequence ID" value="KKM90008.1"/>
    <property type="molecule type" value="Genomic_DNA"/>
</dbReference>